<protein>
    <submittedName>
        <fullName evidence="1">Uncharacterized protein</fullName>
    </submittedName>
</protein>
<sequence length="55" mass="6238">MVTINNSQLKDEHNYCPHCGGLVNFKECRVLLVSPPIRQYYCSSCHKVAISIRGD</sequence>
<name>A0AAU8HZS2_9CAUD</name>
<organism evidence="1">
    <name type="scientific">Klebsiella phage FKP3</name>
    <dbReference type="NCBI Taxonomy" id="3231233"/>
    <lineage>
        <taxon>Viruses</taxon>
        <taxon>Duplodnaviria</taxon>
        <taxon>Heunggongvirae</taxon>
        <taxon>Uroviricota</taxon>
        <taxon>Caudoviricetes</taxon>
        <taxon>Stephanstirmvirinae</taxon>
        <taxon>Justusliebigvirus</taxon>
    </lineage>
</organism>
<dbReference type="EMBL" id="PP895363">
    <property type="protein sequence ID" value="XCI78175.1"/>
    <property type="molecule type" value="Genomic_DNA"/>
</dbReference>
<accession>A0AAU8HZS2</accession>
<evidence type="ECO:0000313" key="1">
    <source>
        <dbReference type="EMBL" id="XCI78175.1"/>
    </source>
</evidence>
<reference evidence="1" key="1">
    <citation type="submission" date="2024-06" db="EMBL/GenBank/DDBJ databases">
        <title>High activity and specificity of bacteriophage cocktails against carbapenem-resistant Klebsiella pneumoniae belonging to high-risk clones CG258 and ST307.</title>
        <authorList>
            <person name="Jimenez Quiceno J."/>
            <person name="Salazar Ospina L."/>
            <person name="Tellez Carrasquilla S."/>
        </authorList>
    </citation>
    <scope>NUCLEOTIDE SEQUENCE</scope>
</reference>
<proteinExistence type="predicted"/>